<sequence>MSELAFQVNLTPADAYQKVRDEQDADLVHEEFHDLGEGRCLGTLIFERYYFRTKNRAALVVLVDNLQGVTEVRAIATGSSEGLFFNIDWGASENFVRSVERILRDFIR</sequence>
<reference evidence="2" key="1">
    <citation type="submission" date="2016-10" db="EMBL/GenBank/DDBJ databases">
        <authorList>
            <person name="Varghese N."/>
        </authorList>
    </citation>
    <scope>NUCLEOTIDE SEQUENCE [LARGE SCALE GENOMIC DNA]</scope>
    <source>
        <strain evidence="2">DSM 17980</strain>
    </source>
</reference>
<evidence type="ECO:0000313" key="2">
    <source>
        <dbReference type="Proteomes" id="UP000183508"/>
    </source>
</evidence>
<dbReference type="EMBL" id="FPBV01000004">
    <property type="protein sequence ID" value="SFU59014.1"/>
    <property type="molecule type" value="Genomic_DNA"/>
</dbReference>
<name>A0A1I7HE58_9BACL</name>
<gene>
    <name evidence="1" type="ORF">SAMN05421543_104148</name>
</gene>
<proteinExistence type="predicted"/>
<dbReference type="STRING" id="392015.SAMN05421543_104148"/>
<evidence type="ECO:0000313" key="1">
    <source>
        <dbReference type="EMBL" id="SFU59014.1"/>
    </source>
</evidence>
<organism evidence="1 2">
    <name type="scientific">Alicyclobacillus macrosporangiidus</name>
    <dbReference type="NCBI Taxonomy" id="392015"/>
    <lineage>
        <taxon>Bacteria</taxon>
        <taxon>Bacillati</taxon>
        <taxon>Bacillota</taxon>
        <taxon>Bacilli</taxon>
        <taxon>Bacillales</taxon>
        <taxon>Alicyclobacillaceae</taxon>
        <taxon>Alicyclobacillus</taxon>
    </lineage>
</organism>
<dbReference type="InterPro" id="IPR046117">
    <property type="entry name" value="DUF6054"/>
</dbReference>
<dbReference type="RefSeq" id="WP_074950339.1">
    <property type="nucleotide sequence ID" value="NZ_FPBV01000004.1"/>
</dbReference>
<dbReference type="Proteomes" id="UP000183508">
    <property type="component" value="Unassembled WGS sequence"/>
</dbReference>
<accession>A0A1I7HE58</accession>
<dbReference type="OrthoDB" id="4774735at2"/>
<keyword evidence="2" id="KW-1185">Reference proteome</keyword>
<protein>
    <submittedName>
        <fullName evidence="1">Uncharacterized protein</fullName>
    </submittedName>
</protein>
<dbReference type="Pfam" id="PF19524">
    <property type="entry name" value="DUF6054"/>
    <property type="match status" value="1"/>
</dbReference>
<dbReference type="AlphaFoldDB" id="A0A1I7HE58"/>